<sequence length="341" mass="36260">MNENNTNVTEQEIQAAPKKSVKKKVLGAASVVCALGLLAGTFAWFTKTQSKDNVFSTDTFNTSLVDVYDPIPVTPGADITKEVGAVNNGQTKVVVRMKLNEKLQTLVTDENGPVITKADSTTAAANQTAVLYSDTAWKSLAVDYTENTALSQNGLHVYTKDISKGNEKGTSYLAYFDVKDGKQVVEYTPAKAGTDTTSAVAASVKYEFYTKNAEQAAAVTDKANIDKLIQLGLNVKDWTYNADGYFYYNKVLNPGDKTVNLVSNVKFDSTLGNSFAGATYTLTPTMEVTQANVDAVKDIFKVQATFNQNGTVSYGAISAASEVPAASSTASAVSQAASSVA</sequence>
<keyword evidence="1" id="KW-0812">Transmembrane</keyword>
<gene>
    <name evidence="2" type="ORF">H6X83_07370</name>
</gene>
<keyword evidence="3" id="KW-1185">Reference proteome</keyword>
<accession>A0A7G9WDN8</accession>
<dbReference type="AlphaFoldDB" id="A0A7G9WDN8"/>
<dbReference type="RefSeq" id="WP_212505867.1">
    <property type="nucleotide sequence ID" value="NZ_CP060696.1"/>
</dbReference>
<name>A0A7G9WDN8_9FIRM</name>
<keyword evidence="1" id="KW-1133">Transmembrane helix</keyword>
<evidence type="ECO:0008006" key="4">
    <source>
        <dbReference type="Google" id="ProtNLM"/>
    </source>
</evidence>
<evidence type="ECO:0000313" key="3">
    <source>
        <dbReference type="Proteomes" id="UP000516046"/>
    </source>
</evidence>
<keyword evidence="1" id="KW-0472">Membrane</keyword>
<feature type="transmembrane region" description="Helical" evidence="1">
    <location>
        <begin position="25"/>
        <end position="45"/>
    </location>
</feature>
<dbReference type="EMBL" id="CP060696">
    <property type="protein sequence ID" value="QNO16800.1"/>
    <property type="molecule type" value="Genomic_DNA"/>
</dbReference>
<dbReference type="Proteomes" id="UP000516046">
    <property type="component" value="Chromosome"/>
</dbReference>
<evidence type="ECO:0000256" key="1">
    <source>
        <dbReference type="SAM" id="Phobius"/>
    </source>
</evidence>
<reference evidence="2 3" key="1">
    <citation type="submission" date="2020-08" db="EMBL/GenBank/DDBJ databases">
        <authorList>
            <person name="Ren C."/>
            <person name="Gu Y."/>
            <person name="Xu Y."/>
        </authorList>
    </citation>
    <scope>NUCLEOTIDE SEQUENCE [LARGE SCALE GENOMIC DNA]</scope>
    <source>
        <strain evidence="2 3">LBM18003</strain>
    </source>
</reference>
<organism evidence="2 3">
    <name type="scientific">Caproicibacterium amylolyticum</name>
    <dbReference type="NCBI Taxonomy" id="2766537"/>
    <lineage>
        <taxon>Bacteria</taxon>
        <taxon>Bacillati</taxon>
        <taxon>Bacillota</taxon>
        <taxon>Clostridia</taxon>
        <taxon>Eubacteriales</taxon>
        <taxon>Oscillospiraceae</taxon>
        <taxon>Caproicibacterium</taxon>
    </lineage>
</organism>
<proteinExistence type="predicted"/>
<protein>
    <recommendedName>
        <fullName evidence="4">Alternate signal-mediated exported protein, CPF_0494 family</fullName>
    </recommendedName>
</protein>
<dbReference type="KEGG" id="caml:H6X83_07370"/>
<evidence type="ECO:0000313" key="2">
    <source>
        <dbReference type="EMBL" id="QNO16800.1"/>
    </source>
</evidence>